<evidence type="ECO:0000313" key="3">
    <source>
        <dbReference type="Proteomes" id="UP000186108"/>
    </source>
</evidence>
<evidence type="ECO:0000256" key="1">
    <source>
        <dbReference type="SAM" id="MobiDB-lite"/>
    </source>
</evidence>
<organism evidence="2 3">
    <name type="scientific">Rhodococcus opacus</name>
    <name type="common">Nocardia opaca</name>
    <dbReference type="NCBI Taxonomy" id="37919"/>
    <lineage>
        <taxon>Bacteria</taxon>
        <taxon>Bacillati</taxon>
        <taxon>Actinomycetota</taxon>
        <taxon>Actinomycetes</taxon>
        <taxon>Mycobacteriales</taxon>
        <taxon>Nocardiaceae</taxon>
        <taxon>Rhodococcus</taxon>
    </lineage>
</organism>
<feature type="compositionally biased region" description="Basic and acidic residues" evidence="1">
    <location>
        <begin position="40"/>
        <end position="52"/>
    </location>
</feature>
<name>A0A1B1K0Z9_RHOOP</name>
<feature type="region of interest" description="Disordered" evidence="1">
    <location>
        <begin position="1"/>
        <end position="52"/>
    </location>
</feature>
<reference evidence="2 3" key="1">
    <citation type="submission" date="2014-07" db="EMBL/GenBank/DDBJ databases">
        <authorList>
            <person name="Zhang J.E."/>
            <person name="Yang H."/>
            <person name="Guo J."/>
            <person name="Deng Z."/>
            <person name="Luo H."/>
            <person name="Luo M."/>
            <person name="Zhao B."/>
        </authorList>
    </citation>
    <scope>NUCLEOTIDE SEQUENCE [LARGE SCALE GENOMIC DNA]</scope>
    <source>
        <strain evidence="2 3">1CP</strain>
    </source>
</reference>
<dbReference type="Proteomes" id="UP000186108">
    <property type="component" value="Chromosome"/>
</dbReference>
<accession>A0A1B1K0Z9</accession>
<evidence type="ECO:0000313" key="2">
    <source>
        <dbReference type="EMBL" id="ANS26286.1"/>
    </source>
</evidence>
<proteinExistence type="predicted"/>
<feature type="compositionally biased region" description="Basic and acidic residues" evidence="1">
    <location>
        <begin position="1"/>
        <end position="11"/>
    </location>
</feature>
<dbReference type="AlphaFoldDB" id="A0A1B1K0Z9"/>
<dbReference type="EMBL" id="CP009111">
    <property type="protein sequence ID" value="ANS26286.1"/>
    <property type="molecule type" value="Genomic_DNA"/>
</dbReference>
<sequence>MGHDRAHDTTTRTETGAPPMAIDPGIVTISKHLPSVANDPEGKGDHRETDAP</sequence>
<protein>
    <submittedName>
        <fullName evidence="2">Uncharacterized protein</fullName>
    </submittedName>
</protein>
<gene>
    <name evidence="2" type="ORF">R1CP_07825</name>
</gene>